<comment type="caution">
    <text evidence="2">The sequence shown here is derived from an EMBL/GenBank/DDBJ whole genome shotgun (WGS) entry which is preliminary data.</text>
</comment>
<feature type="region of interest" description="Disordered" evidence="1">
    <location>
        <begin position="939"/>
        <end position="1288"/>
    </location>
</feature>
<name>A0A2H2ZDN2_TRIPA</name>
<keyword evidence="3" id="KW-1185">Reference proteome</keyword>
<feature type="compositionally biased region" description="Low complexity" evidence="1">
    <location>
        <begin position="1093"/>
        <end position="1110"/>
    </location>
</feature>
<reference evidence="2 3" key="1">
    <citation type="journal article" date="2015" name="Genome Announc.">
        <title>Genome sequence and annotation of Trichoderma parareesei, the ancestor of the cellulase producer Trichoderma reesei.</title>
        <authorList>
            <person name="Yang D."/>
            <person name="Pomraning K."/>
            <person name="Kopchinskiy A."/>
            <person name="Karimi Aghcheh R."/>
            <person name="Atanasova L."/>
            <person name="Chenthamara K."/>
            <person name="Baker S.E."/>
            <person name="Zhang R."/>
            <person name="Shen Q."/>
            <person name="Freitag M."/>
            <person name="Kubicek C.P."/>
            <person name="Druzhinina I.S."/>
        </authorList>
    </citation>
    <scope>NUCLEOTIDE SEQUENCE [LARGE SCALE GENOMIC DNA]</scope>
    <source>
        <strain evidence="2 3">CBS 125925</strain>
    </source>
</reference>
<evidence type="ECO:0000313" key="2">
    <source>
        <dbReference type="EMBL" id="OTA05243.1"/>
    </source>
</evidence>
<feature type="compositionally biased region" description="Basic and acidic residues" evidence="1">
    <location>
        <begin position="904"/>
        <end position="916"/>
    </location>
</feature>
<dbReference type="Proteomes" id="UP000219286">
    <property type="component" value="Unassembled WGS sequence"/>
</dbReference>
<evidence type="ECO:0000313" key="3">
    <source>
        <dbReference type="Proteomes" id="UP000219286"/>
    </source>
</evidence>
<feature type="compositionally biased region" description="Basic and acidic residues" evidence="1">
    <location>
        <begin position="1021"/>
        <end position="1030"/>
    </location>
</feature>
<feature type="region of interest" description="Disordered" evidence="1">
    <location>
        <begin position="512"/>
        <end position="648"/>
    </location>
</feature>
<feature type="compositionally biased region" description="Polar residues" evidence="1">
    <location>
        <begin position="939"/>
        <end position="960"/>
    </location>
</feature>
<feature type="compositionally biased region" description="Low complexity" evidence="1">
    <location>
        <begin position="828"/>
        <end position="837"/>
    </location>
</feature>
<proteinExistence type="predicted"/>
<feature type="compositionally biased region" description="Polar residues" evidence="1">
    <location>
        <begin position="370"/>
        <end position="380"/>
    </location>
</feature>
<protein>
    <submittedName>
        <fullName evidence="2">Uncharacterized protein</fullName>
    </submittedName>
</protein>
<accession>A0A2H2ZDN2</accession>
<feature type="compositionally biased region" description="Polar residues" evidence="1">
    <location>
        <begin position="1058"/>
        <end position="1067"/>
    </location>
</feature>
<feature type="compositionally biased region" description="Basic and acidic residues" evidence="1">
    <location>
        <begin position="838"/>
        <end position="848"/>
    </location>
</feature>
<feature type="compositionally biased region" description="Pro residues" evidence="1">
    <location>
        <begin position="351"/>
        <end position="364"/>
    </location>
</feature>
<feature type="compositionally biased region" description="Polar residues" evidence="1">
    <location>
        <begin position="569"/>
        <end position="593"/>
    </location>
</feature>
<feature type="compositionally biased region" description="Low complexity" evidence="1">
    <location>
        <begin position="1118"/>
        <end position="1130"/>
    </location>
</feature>
<feature type="compositionally biased region" description="Basic and acidic residues" evidence="1">
    <location>
        <begin position="961"/>
        <end position="985"/>
    </location>
</feature>
<sequence length="1288" mass="138645">MGKRAQARIKVRRRLDLRCGIATGGAGRPLGSGSWANESRSSNSLPASFVTYFPVAQEAETTTSWADMLGGPKPTTIPRAWCRVPVAAGPATLRKGATIMKRVGRSADMRVVRQQQAMAAQVAAQAEVVPELDQTQPASRRRLNSFVPPAEDAVLELSGEPLSRAEMASTIMRAKVDVANCFLHEEYFDLSDQRSLSKKSTYSKKVVPLKRRFVDYSSINFEYASGGNGGTIYSELHPILSKAVQTGVKEIDVNMASITEAGVHLRSIRRRNPRVLLAASGIPELSDIADATESSILTLEPNESMSDAKSPTKRASTQSPSPTKSNKSFRKRLSDTIVRLLPGSSSRAEPSPSPIKPASPPPPSKDGSPRQRTPSITIPKSPSARRSSSPVSANSTPGIIRWTTRSPKESPFSRWRPKRKSEPTPALAPLSSPSREEPDPSFSDISMVDSSIMAGSPVLYSRPRAPTPSKWSGLRPSTPGRASSPAAFTTPLDERASLDLVRSLPEWMQHSQSSSTVRPYDPAHIDFQPASPSFSGSVPWVNNPADAPESERTSIVRRRKSEPLFRNMLKSQNARRISFSPQKSFGAQESSGILPTIEEPASPSRDIRSQSPEHSQASVYFSASSAQTNPLHNAASERTDPEQAEDMDLSDLSRQYTRRMQETCTRLAAPQGEDNVFVEDMHRPESIFGAPAIVTPAGAIKQLSSLAQNACHGNAGVKVVESDGRLWVRFKLPPSYAQLFPKNQLDESSPSEMAPSAPDATVYRFVKKYPHDEGPDVQANDETLVVSDFSVSSAQPASSPPVPDNDENVDPRAPANDETLIVSDFDASSIKPPSSSPSREDSSARANDETLIVSDFDTSSARPAESSPSKNEEGSPAPPGYTEASPAKPSQSGHGWDSSSSLSELERTPDLDKAAESRIAESRIAGMVAAVHCTAAPTLSSSFTPVNQTSAHTSSSGSANRDTESEANVRNHDSPERDYLRDFIRRSRPRSRRPSSTESGSPVAQAQRLPLGARSPNMEPQQKEKRKLDSSEGDENEFQSSAEPPTKRVRTAPRSSPRKSTVPANSQSDDEGPLAKDQAAAQAKTVENVDALANAVEPQEAPAAAAAASRRSTRLRNRPSAIPKSSIPAPVKVGRGRPPTGATLGSVRTEQQDLVHQTRANTRRNKGNAEYPAQFLARLSEEDDGGDGELVAGQQDEAEASTARRGKSVVWKEPLADFQEEEKPKRGRGAAAAAKAQPASNRVSKPAPKPSAATQRQRSSRLAAGLGMVGNGTPAPKRATRASTRSQK</sequence>
<organism evidence="2 3">
    <name type="scientific">Trichoderma parareesei</name>
    <name type="common">Filamentous fungus</name>
    <dbReference type="NCBI Taxonomy" id="858221"/>
    <lineage>
        <taxon>Eukaryota</taxon>
        <taxon>Fungi</taxon>
        <taxon>Dikarya</taxon>
        <taxon>Ascomycota</taxon>
        <taxon>Pezizomycotina</taxon>
        <taxon>Sordariomycetes</taxon>
        <taxon>Hypocreomycetidae</taxon>
        <taxon>Hypocreales</taxon>
        <taxon>Hypocreaceae</taxon>
        <taxon>Trichoderma</taxon>
    </lineage>
</organism>
<feature type="compositionally biased region" description="Low complexity" evidence="1">
    <location>
        <begin position="381"/>
        <end position="395"/>
    </location>
</feature>
<evidence type="ECO:0000256" key="1">
    <source>
        <dbReference type="SAM" id="MobiDB-lite"/>
    </source>
</evidence>
<dbReference type="EMBL" id="LFMI01000585">
    <property type="protein sequence ID" value="OTA05243.1"/>
    <property type="molecule type" value="Genomic_DNA"/>
</dbReference>
<gene>
    <name evidence="2" type="ORF">A9Z42_0058990</name>
</gene>
<feature type="compositionally biased region" description="Polar residues" evidence="1">
    <location>
        <begin position="609"/>
        <end position="631"/>
    </location>
</feature>
<feature type="compositionally biased region" description="Polar residues" evidence="1">
    <location>
        <begin position="296"/>
        <end position="326"/>
    </location>
</feature>
<feature type="compositionally biased region" description="Polar residues" evidence="1">
    <location>
        <begin position="1146"/>
        <end position="1160"/>
    </location>
</feature>
<feature type="region of interest" description="Disordered" evidence="1">
    <location>
        <begin position="296"/>
        <end position="493"/>
    </location>
</feature>
<dbReference type="OrthoDB" id="4207369at2759"/>
<feature type="compositionally biased region" description="Polar residues" evidence="1">
    <location>
        <begin position="856"/>
        <end position="869"/>
    </location>
</feature>
<feature type="region of interest" description="Disordered" evidence="1">
    <location>
        <begin position="790"/>
        <end position="916"/>
    </location>
</feature>